<feature type="domain" description="Nudix hydrolase" evidence="5">
    <location>
        <begin position="5"/>
        <end position="130"/>
    </location>
</feature>
<proteinExistence type="inferred from homology"/>
<dbReference type="EMBL" id="JRPN01000001">
    <property type="protein sequence ID" value="KGT81482.1"/>
    <property type="molecule type" value="Genomic_DNA"/>
</dbReference>
<dbReference type="GO" id="GO:0016787">
    <property type="term" value="F:hydrolase activity"/>
    <property type="evidence" value="ECO:0007669"/>
    <property type="project" value="UniProtKB-KW"/>
</dbReference>
<dbReference type="InterPro" id="IPR020476">
    <property type="entry name" value="Nudix_hydrolase"/>
</dbReference>
<evidence type="ECO:0000313" key="6">
    <source>
        <dbReference type="EMBL" id="KGT81482.1"/>
    </source>
</evidence>
<evidence type="ECO:0000256" key="3">
    <source>
        <dbReference type="ARBA" id="ARBA00022842"/>
    </source>
</evidence>
<evidence type="ECO:0000313" key="7">
    <source>
        <dbReference type="Proteomes" id="UP000030377"/>
    </source>
</evidence>
<evidence type="ECO:0000256" key="1">
    <source>
        <dbReference type="ARBA" id="ARBA00001946"/>
    </source>
</evidence>
<comment type="caution">
    <text evidence="6">The sequence shown here is derived from an EMBL/GenBank/DDBJ whole genome shotgun (WGS) entry which is preliminary data.</text>
</comment>
<dbReference type="PROSITE" id="PS00893">
    <property type="entry name" value="NUDIX_BOX"/>
    <property type="match status" value="1"/>
</dbReference>
<keyword evidence="3" id="KW-0460">Magnesium</keyword>
<dbReference type="PANTHER" id="PTHR43222">
    <property type="entry name" value="NUDIX HYDROLASE 23"/>
    <property type="match status" value="1"/>
</dbReference>
<evidence type="ECO:0000256" key="2">
    <source>
        <dbReference type="ARBA" id="ARBA00022801"/>
    </source>
</evidence>
<dbReference type="AlphaFoldDB" id="A0A0A3Y460"/>
<dbReference type="RefSeq" id="WP_028156346.1">
    <property type="nucleotide sequence ID" value="NZ_CP081350.1"/>
</dbReference>
<dbReference type="InterPro" id="IPR000086">
    <property type="entry name" value="NUDIX_hydrolase_dom"/>
</dbReference>
<dbReference type="PRINTS" id="PR00502">
    <property type="entry name" value="NUDIXFAMILY"/>
</dbReference>
<sequence length="187" mass="20366">MVRAPVMAAGGIVLRRGAPPLVAVVRQRKRNEWVLPKGKLDDGETPKEAAHREVLEETGHDVAIHEFLGTLVYQSGGRSKVVHFWRMEAEGGPVRKLMNDIKAVDWLTLEDALARLSREYERAFLLQVGPMALAAAGLASSPAPELVPATDDIDTALQTLTPAEVASVDELPHGLLQKVKAWLRGEA</sequence>
<protein>
    <submittedName>
        <fullName evidence="6">NUDIX hydrolase</fullName>
    </submittedName>
</protein>
<evidence type="ECO:0000259" key="5">
    <source>
        <dbReference type="PROSITE" id="PS51462"/>
    </source>
</evidence>
<comment type="cofactor">
    <cofactor evidence="1">
        <name>Mg(2+)</name>
        <dbReference type="ChEBI" id="CHEBI:18420"/>
    </cofactor>
</comment>
<gene>
    <name evidence="6" type="ORF">MA20_01645</name>
</gene>
<comment type="similarity">
    <text evidence="4">Belongs to the Nudix hydrolase family.</text>
</comment>
<dbReference type="SUPFAM" id="SSF55811">
    <property type="entry name" value="Nudix"/>
    <property type="match status" value="1"/>
</dbReference>
<dbReference type="InterPro" id="IPR015797">
    <property type="entry name" value="NUDIX_hydrolase-like_dom_sf"/>
</dbReference>
<keyword evidence="2 4" id="KW-0378">Hydrolase</keyword>
<dbReference type="STRING" id="375.BKD09_RS13050"/>
<dbReference type="PROSITE" id="PS51462">
    <property type="entry name" value="NUDIX"/>
    <property type="match status" value="1"/>
</dbReference>
<reference evidence="6 7" key="1">
    <citation type="submission" date="2014-09" db="EMBL/GenBank/DDBJ databases">
        <title>Draft genome of Bradyrhizobium japonicum Is-34.</title>
        <authorList>
            <person name="Tsurumaru H."/>
            <person name="Yamakawa T."/>
            <person name="Hashimoto S."/>
            <person name="Okizaki K."/>
            <person name="Kanesaki Y."/>
            <person name="Yoshikawa H."/>
            <person name="Yajima S."/>
        </authorList>
    </citation>
    <scope>NUCLEOTIDE SEQUENCE [LARGE SCALE GENOMIC DNA]</scope>
    <source>
        <strain evidence="6 7">Is-34</strain>
    </source>
</reference>
<dbReference type="Gene3D" id="3.90.79.10">
    <property type="entry name" value="Nucleoside Triphosphate Pyrophosphohydrolase"/>
    <property type="match status" value="1"/>
</dbReference>
<evidence type="ECO:0000256" key="4">
    <source>
        <dbReference type="RuleBase" id="RU003476"/>
    </source>
</evidence>
<dbReference type="Pfam" id="PF00293">
    <property type="entry name" value="NUDIX"/>
    <property type="match status" value="1"/>
</dbReference>
<dbReference type="CDD" id="cd03673">
    <property type="entry name" value="NUDIX_Ap6A_hydrolase"/>
    <property type="match status" value="1"/>
</dbReference>
<accession>A0A0A3Y460</accession>
<organism evidence="6 7">
    <name type="scientific">Bradyrhizobium japonicum</name>
    <dbReference type="NCBI Taxonomy" id="375"/>
    <lineage>
        <taxon>Bacteria</taxon>
        <taxon>Pseudomonadati</taxon>
        <taxon>Pseudomonadota</taxon>
        <taxon>Alphaproteobacteria</taxon>
        <taxon>Hyphomicrobiales</taxon>
        <taxon>Nitrobacteraceae</taxon>
        <taxon>Bradyrhizobium</taxon>
    </lineage>
</organism>
<dbReference type="Proteomes" id="UP000030377">
    <property type="component" value="Unassembled WGS sequence"/>
</dbReference>
<dbReference type="eggNOG" id="COG1051">
    <property type="taxonomic scope" value="Bacteria"/>
</dbReference>
<dbReference type="PANTHER" id="PTHR43222:SF9">
    <property type="entry name" value="8-OXO-(D)GTP PHOSPHATASE"/>
    <property type="match status" value="1"/>
</dbReference>
<name>A0A0A3Y460_BRAJP</name>
<dbReference type="InterPro" id="IPR020084">
    <property type="entry name" value="NUDIX_hydrolase_CS"/>
</dbReference>